<evidence type="ECO:0000256" key="6">
    <source>
        <dbReference type="ARBA" id="ARBA00022833"/>
    </source>
</evidence>
<feature type="region of interest" description="Disordered" evidence="9">
    <location>
        <begin position="764"/>
        <end position="793"/>
    </location>
</feature>
<feature type="region of interest" description="Disordered" evidence="9">
    <location>
        <begin position="1015"/>
        <end position="1131"/>
    </location>
</feature>
<protein>
    <recommendedName>
        <fullName evidence="15">DNA annealing helicase and endonuclease ZRANB3</fullName>
    </recommendedName>
</protein>
<dbReference type="GO" id="GO:0005524">
    <property type="term" value="F:ATP binding"/>
    <property type="evidence" value="ECO:0007669"/>
    <property type="project" value="UniProtKB-KW"/>
</dbReference>
<evidence type="ECO:0000259" key="10">
    <source>
        <dbReference type="PROSITE" id="PS50199"/>
    </source>
</evidence>
<dbReference type="EMBL" id="JACVVK020000010">
    <property type="protein sequence ID" value="KAK7505565.1"/>
    <property type="molecule type" value="Genomic_DNA"/>
</dbReference>
<feature type="compositionally biased region" description="Polar residues" evidence="9">
    <location>
        <begin position="951"/>
        <end position="970"/>
    </location>
</feature>
<dbReference type="GO" id="GO:0008270">
    <property type="term" value="F:zinc ion binding"/>
    <property type="evidence" value="ECO:0007669"/>
    <property type="project" value="UniProtKB-KW"/>
</dbReference>
<feature type="compositionally biased region" description="Polar residues" evidence="9">
    <location>
        <begin position="662"/>
        <end position="701"/>
    </location>
</feature>
<dbReference type="InterPro" id="IPR038718">
    <property type="entry name" value="SNF2-like_sf"/>
</dbReference>
<dbReference type="PROSITE" id="PS51194">
    <property type="entry name" value="HELICASE_CTER"/>
    <property type="match status" value="1"/>
</dbReference>
<evidence type="ECO:0000256" key="7">
    <source>
        <dbReference type="ARBA" id="ARBA00022840"/>
    </source>
</evidence>
<keyword evidence="1" id="KW-0479">Metal-binding</keyword>
<feature type="domain" description="Helicase ATP-binding" evidence="11">
    <location>
        <begin position="1"/>
        <end position="149"/>
    </location>
</feature>
<evidence type="ECO:0000256" key="1">
    <source>
        <dbReference type="ARBA" id="ARBA00022723"/>
    </source>
</evidence>
<dbReference type="PANTHER" id="PTHR45766">
    <property type="entry name" value="DNA ANNEALING HELICASE AND ENDONUCLEASE ZRANB3 FAMILY MEMBER"/>
    <property type="match status" value="1"/>
</dbReference>
<dbReference type="InterPro" id="IPR003615">
    <property type="entry name" value="HNH_nuc"/>
</dbReference>
<dbReference type="CDD" id="cd18793">
    <property type="entry name" value="SF2_C_SNF"/>
    <property type="match status" value="1"/>
</dbReference>
<dbReference type="InterPro" id="IPR001876">
    <property type="entry name" value="Znf_RanBP2"/>
</dbReference>
<dbReference type="Pfam" id="PF00176">
    <property type="entry name" value="SNF2-rel_dom"/>
    <property type="match status" value="1"/>
</dbReference>
<feature type="region of interest" description="Disordered" evidence="9">
    <location>
        <begin position="496"/>
        <end position="731"/>
    </location>
</feature>
<dbReference type="PROSITE" id="PS01358">
    <property type="entry name" value="ZF_RANBP2_1"/>
    <property type="match status" value="1"/>
</dbReference>
<keyword evidence="3 8" id="KW-0863">Zinc-finger</keyword>
<dbReference type="CDD" id="cd00085">
    <property type="entry name" value="HNHc"/>
    <property type="match status" value="1"/>
</dbReference>
<feature type="compositionally biased region" description="Polar residues" evidence="9">
    <location>
        <begin position="816"/>
        <end position="838"/>
    </location>
</feature>
<dbReference type="SUPFAM" id="SSF90209">
    <property type="entry name" value="Ran binding protein zinc finger-like"/>
    <property type="match status" value="1"/>
</dbReference>
<proteinExistence type="predicted"/>
<dbReference type="GO" id="GO:0016787">
    <property type="term" value="F:hydrolase activity"/>
    <property type="evidence" value="ECO:0007669"/>
    <property type="project" value="UniProtKB-KW"/>
</dbReference>
<evidence type="ECO:0000256" key="8">
    <source>
        <dbReference type="PROSITE-ProRule" id="PRU00322"/>
    </source>
</evidence>
<dbReference type="Gene3D" id="3.40.50.300">
    <property type="entry name" value="P-loop containing nucleotide triphosphate hydrolases"/>
    <property type="match status" value="1"/>
</dbReference>
<evidence type="ECO:0000256" key="4">
    <source>
        <dbReference type="ARBA" id="ARBA00022801"/>
    </source>
</evidence>
<evidence type="ECO:0000256" key="2">
    <source>
        <dbReference type="ARBA" id="ARBA00022741"/>
    </source>
</evidence>
<keyword evidence="2" id="KW-0547">Nucleotide-binding</keyword>
<organism evidence="13 14">
    <name type="scientific">Batillaria attramentaria</name>
    <dbReference type="NCBI Taxonomy" id="370345"/>
    <lineage>
        <taxon>Eukaryota</taxon>
        <taxon>Metazoa</taxon>
        <taxon>Spiralia</taxon>
        <taxon>Lophotrochozoa</taxon>
        <taxon>Mollusca</taxon>
        <taxon>Gastropoda</taxon>
        <taxon>Caenogastropoda</taxon>
        <taxon>Sorbeoconcha</taxon>
        <taxon>Cerithioidea</taxon>
        <taxon>Batillariidae</taxon>
        <taxon>Batillaria</taxon>
    </lineage>
</organism>
<keyword evidence="5" id="KW-0347">Helicase</keyword>
<comment type="caution">
    <text evidence="13">The sequence shown here is derived from an EMBL/GenBank/DDBJ whole genome shotgun (WGS) entry which is preliminary data.</text>
</comment>
<dbReference type="SMART" id="SM00490">
    <property type="entry name" value="HELICc"/>
    <property type="match status" value="1"/>
</dbReference>
<sequence>MGLGKTLQAIAVAAYYKAVWPLLIIVPSSLRYVWIEELEKWLPDVLPNEINLIQTGFDTAGIESARVTLVTYGLLSCKSSATVKEALLAQNFNFVICDESHYFKNSRTECCKAVSPLLTAARHCLLLSGTPALAKPSELFTQLDALQPSKFGSWWSFTRRYCDARWEYFGRKRQWRVDGASNLEELQHRLQSLMIRREKDSVLTQLPPKQRQKILFQLKDSQTKKEILTQFAELKPMLKKSNTSLATALMGRENKTGSGNNAASSNSTGEQQEISILSRIQRLYKLAAEAKIGPAREYVQMLCENANLKFLVFAYHHCMMDGIQQTLWDKKVKFVRIDGSTKPSDRQLYVQQFQTDKDTRVAILSILAAGTGLTLTAAKLVVFAELYWTPGVMVQCEDRAHRIGQSSALPVHYLVARDTMDEWVWAAVCKKTLVTSAALSGKTRALQADAGSSYQVDLLSAADEYKPSDNSDIDISAFLQSQLPPDQKSILHFFSSQSEPSPSTQNGSTQSQDSSKSKKSTQNHGLRQPVTDIFSSCSSTPLSSNETPKKASTSSSACHKVAIVIESSEDDSLSEQPLPEVHKRTSVNTRPKKRRLTTDMPLGDDSESEFENSPHMGSLSVKRKRRMLQKTRSNEQTSERLMRADTTTPVTKRQKIVGSPHALSSSVCELGPTTSRNSEVQLQATQQADSDTGSHTVSSQEARPLKSMASTSKQTTSNKQHTVQASASGNGLTVDGGLTKWTCCLCTFSNHGLLPFCEMCETPRKENPKADRSDKRSQSPVLETVTDRESVSSVGDASGVYAGAVSTEHSTLTCSKASPSFQGHNRQQTCLQQNPSDSRISKKKTKRTLTFGAKTPCETDTSSQDAISPKENAYGSRISTQFFSVPFQTESEADATENLEVSSEPFGTPCDIPNQSTASSPSHCDGETDLEVTGSPQLFVSASEQDDSDGDTCNVSSFSSPESCPNTSSKMAVDSKDPQGSYTSHRSSQRSTRSEADSLCGEFDLESDSELIRACNAADEETEEENNSRLPPLRPPKRRRLTCDALESGALRSPQDGTVGVVESHGHRKQNDNSKDVCGGSSVGEETVHAVQEARKTSETECDALSSAGEASAGDGSTGEGGTEEKQTSAAAERTWSGKVHNFFLFCCSTYTGRVYIFNEHGESLSANFQPLDVELENIDNLPQLLHHPHHLRTVQTFVRQWNSLTDTKRRLISKRGLMFRSPLAAYDSVRTDMTNSKQRYVTKEDQAKSALKKASEVNGHVRVISKHHGATKLAAKKSNINGKAVPSSTTETDSTTSSDQHKGFVQVISEDGTPLCLQCQLPCSSLLSRETVTHSDNAWQTRFCSRTCADTHWIKSNTAYLRSSVYDVQHGVCQLCHFDAHSFFCQVRDTPDLKQRAKIIGSGKYSSLGTSVKKQMISKPYEGLFWHVDHIRPVWDGGGQCDIDNLRTLCTPCHSSVTSRQATKRAQARRLSKAAFAGDITAFFQKS</sequence>
<feature type="compositionally biased region" description="Basic and acidic residues" evidence="9">
    <location>
        <begin position="764"/>
        <end position="777"/>
    </location>
</feature>
<dbReference type="InterPro" id="IPR000330">
    <property type="entry name" value="SNF2_N"/>
</dbReference>
<feature type="compositionally biased region" description="Polar residues" evidence="9">
    <location>
        <begin position="708"/>
        <end position="731"/>
    </location>
</feature>
<accession>A0ABD0M0X1</accession>
<feature type="region of interest" description="Disordered" evidence="9">
    <location>
        <begin position="1280"/>
        <end position="1301"/>
    </location>
</feature>
<dbReference type="Proteomes" id="UP001519460">
    <property type="component" value="Unassembled WGS sequence"/>
</dbReference>
<feature type="region of interest" description="Disordered" evidence="9">
    <location>
        <begin position="816"/>
        <end position="845"/>
    </location>
</feature>
<dbReference type="InterPro" id="IPR014001">
    <property type="entry name" value="Helicase_ATP-bd"/>
</dbReference>
<dbReference type="Gene3D" id="1.10.30.50">
    <property type="match status" value="1"/>
</dbReference>
<keyword evidence="7" id="KW-0067">ATP-binding</keyword>
<dbReference type="Gene3D" id="2.30.30.380">
    <property type="entry name" value="Zn-finger domain of Sec23/24"/>
    <property type="match status" value="1"/>
</dbReference>
<dbReference type="InterPro" id="IPR002711">
    <property type="entry name" value="HNH"/>
</dbReference>
<feature type="domain" description="RanBP2-type" evidence="10">
    <location>
        <begin position="735"/>
        <end position="766"/>
    </location>
</feature>
<keyword evidence="14" id="KW-1185">Reference proteome</keyword>
<dbReference type="InterPro" id="IPR049730">
    <property type="entry name" value="SNF2/RAD54-like_C"/>
</dbReference>
<gene>
    <name evidence="13" type="ORF">BaRGS_00003310</name>
</gene>
<name>A0ABD0M0X1_9CAEN</name>
<dbReference type="CDD" id="cd18010">
    <property type="entry name" value="DEXHc_HARP_SMARCAL1"/>
    <property type="match status" value="1"/>
</dbReference>
<dbReference type="SUPFAM" id="SSF52540">
    <property type="entry name" value="P-loop containing nucleoside triphosphate hydrolases"/>
    <property type="match status" value="2"/>
</dbReference>
<feature type="compositionally biased region" description="Polar residues" evidence="9">
    <location>
        <begin position="496"/>
        <end position="507"/>
    </location>
</feature>
<feature type="compositionally biased region" description="Polar residues" evidence="9">
    <location>
        <begin position="533"/>
        <end position="557"/>
    </location>
</feature>
<feature type="domain" description="Helicase C-terminal" evidence="12">
    <location>
        <begin position="294"/>
        <end position="450"/>
    </location>
</feature>
<dbReference type="InterPro" id="IPR001650">
    <property type="entry name" value="Helicase_C-like"/>
</dbReference>
<evidence type="ECO:0000259" key="12">
    <source>
        <dbReference type="PROSITE" id="PS51194"/>
    </source>
</evidence>
<keyword evidence="4" id="KW-0378">Hydrolase</keyword>
<dbReference type="InterPro" id="IPR027417">
    <property type="entry name" value="P-loop_NTPase"/>
</dbReference>
<dbReference type="PROSITE" id="PS51192">
    <property type="entry name" value="HELICASE_ATP_BIND_1"/>
    <property type="match status" value="1"/>
</dbReference>
<evidence type="ECO:0000256" key="5">
    <source>
        <dbReference type="ARBA" id="ARBA00022806"/>
    </source>
</evidence>
<dbReference type="PROSITE" id="PS50199">
    <property type="entry name" value="ZF_RANBP2_2"/>
    <property type="match status" value="1"/>
</dbReference>
<dbReference type="Pfam" id="PF01844">
    <property type="entry name" value="HNH"/>
    <property type="match status" value="1"/>
</dbReference>
<keyword evidence="6" id="KW-0862">Zinc</keyword>
<evidence type="ECO:0000256" key="3">
    <source>
        <dbReference type="ARBA" id="ARBA00022771"/>
    </source>
</evidence>
<feature type="compositionally biased region" description="Low complexity" evidence="9">
    <location>
        <begin position="1288"/>
        <end position="1299"/>
    </location>
</feature>
<dbReference type="SMART" id="SM00507">
    <property type="entry name" value="HNHc"/>
    <property type="match status" value="1"/>
</dbReference>
<feature type="region of interest" description="Disordered" evidence="9">
    <location>
        <begin position="888"/>
        <end position="1003"/>
    </location>
</feature>
<dbReference type="PANTHER" id="PTHR45766:SF3">
    <property type="entry name" value="DNA ANNEALING HELICASE AND ENDONUCLEASE ZRANB3"/>
    <property type="match status" value="1"/>
</dbReference>
<evidence type="ECO:0000256" key="9">
    <source>
        <dbReference type="SAM" id="MobiDB-lite"/>
    </source>
</evidence>
<dbReference type="Pfam" id="PF00271">
    <property type="entry name" value="Helicase_C"/>
    <property type="match status" value="1"/>
</dbReference>
<reference evidence="13 14" key="1">
    <citation type="journal article" date="2023" name="Sci. Data">
        <title>Genome assembly of the Korean intertidal mud-creeper Batillaria attramentaria.</title>
        <authorList>
            <person name="Patra A.K."/>
            <person name="Ho P.T."/>
            <person name="Jun S."/>
            <person name="Lee S.J."/>
            <person name="Kim Y."/>
            <person name="Won Y.J."/>
        </authorList>
    </citation>
    <scope>NUCLEOTIDE SEQUENCE [LARGE SCALE GENOMIC DNA]</scope>
    <source>
        <strain evidence="13">Wonlab-2016</strain>
    </source>
</reference>
<feature type="compositionally biased region" description="Polar residues" evidence="9">
    <location>
        <begin position="934"/>
        <end position="943"/>
    </location>
</feature>
<feature type="compositionally biased region" description="Low complexity" evidence="9">
    <location>
        <begin position="981"/>
        <end position="991"/>
    </location>
</feature>
<evidence type="ECO:0000313" key="13">
    <source>
        <dbReference type="EMBL" id="KAK7505565.1"/>
    </source>
</evidence>
<feature type="compositionally biased region" description="Low complexity" evidence="9">
    <location>
        <begin position="1103"/>
        <end position="1115"/>
    </location>
</feature>
<evidence type="ECO:0000259" key="11">
    <source>
        <dbReference type="PROSITE" id="PS51192"/>
    </source>
</evidence>
<evidence type="ECO:0000313" key="14">
    <source>
        <dbReference type="Proteomes" id="UP001519460"/>
    </source>
</evidence>
<feature type="compositionally biased region" description="Polar residues" evidence="9">
    <location>
        <begin position="913"/>
        <end position="922"/>
    </location>
</feature>
<dbReference type="GO" id="GO:0004386">
    <property type="term" value="F:helicase activity"/>
    <property type="evidence" value="ECO:0007669"/>
    <property type="project" value="UniProtKB-KW"/>
</dbReference>
<feature type="compositionally biased region" description="Basic and acidic residues" evidence="9">
    <location>
        <begin position="1086"/>
        <end position="1099"/>
    </location>
</feature>
<dbReference type="Gene3D" id="3.40.50.10810">
    <property type="entry name" value="Tandem AAA-ATPase domain"/>
    <property type="match status" value="1"/>
</dbReference>
<evidence type="ECO:0008006" key="15">
    <source>
        <dbReference type="Google" id="ProtNLM"/>
    </source>
</evidence>
<dbReference type="InterPro" id="IPR036443">
    <property type="entry name" value="Znf_RanBP2_sf"/>
</dbReference>